<gene>
    <name evidence="3" type="ORF">S06H3_22129</name>
</gene>
<dbReference type="InterPro" id="IPR002104">
    <property type="entry name" value="Integrase_catalytic"/>
</dbReference>
<dbReference type="PANTHER" id="PTHR30349:SF81">
    <property type="entry name" value="TYROSINE RECOMBINASE XERC"/>
    <property type="match status" value="1"/>
</dbReference>
<dbReference type="InterPro" id="IPR050090">
    <property type="entry name" value="Tyrosine_recombinase_XerCD"/>
</dbReference>
<evidence type="ECO:0000256" key="1">
    <source>
        <dbReference type="ARBA" id="ARBA00023172"/>
    </source>
</evidence>
<dbReference type="Gene3D" id="1.10.443.10">
    <property type="entry name" value="Intergrase catalytic core"/>
    <property type="match status" value="1"/>
</dbReference>
<protein>
    <recommendedName>
        <fullName evidence="2">Tyr recombinase domain-containing protein</fullName>
    </recommendedName>
</protein>
<dbReference type="PANTHER" id="PTHR30349">
    <property type="entry name" value="PHAGE INTEGRASE-RELATED"/>
    <property type="match status" value="1"/>
</dbReference>
<name>X1MZN5_9ZZZZ</name>
<dbReference type="Pfam" id="PF00589">
    <property type="entry name" value="Phage_integrase"/>
    <property type="match status" value="1"/>
</dbReference>
<evidence type="ECO:0000313" key="3">
    <source>
        <dbReference type="EMBL" id="GAI11834.1"/>
    </source>
</evidence>
<keyword evidence="1" id="KW-0233">DNA recombination</keyword>
<dbReference type="InterPro" id="IPR013762">
    <property type="entry name" value="Integrase-like_cat_sf"/>
</dbReference>
<dbReference type="GO" id="GO:0003677">
    <property type="term" value="F:DNA binding"/>
    <property type="evidence" value="ECO:0007669"/>
    <property type="project" value="InterPro"/>
</dbReference>
<feature type="non-terminal residue" evidence="3">
    <location>
        <position position="1"/>
    </location>
</feature>
<reference evidence="3" key="1">
    <citation type="journal article" date="2014" name="Front. Microbiol.">
        <title>High frequency of phylogenetically diverse reductive dehalogenase-homologous genes in deep subseafloor sedimentary metagenomes.</title>
        <authorList>
            <person name="Kawai M."/>
            <person name="Futagami T."/>
            <person name="Toyoda A."/>
            <person name="Takaki Y."/>
            <person name="Nishi S."/>
            <person name="Hori S."/>
            <person name="Arai W."/>
            <person name="Tsubouchi T."/>
            <person name="Morono Y."/>
            <person name="Uchiyama I."/>
            <person name="Ito T."/>
            <person name="Fujiyama A."/>
            <person name="Inagaki F."/>
            <person name="Takami H."/>
        </authorList>
    </citation>
    <scope>NUCLEOTIDE SEQUENCE</scope>
    <source>
        <strain evidence="3">Expedition CK06-06</strain>
    </source>
</reference>
<dbReference type="PROSITE" id="PS51898">
    <property type="entry name" value="TYR_RECOMBINASE"/>
    <property type="match status" value="1"/>
</dbReference>
<dbReference type="InterPro" id="IPR011010">
    <property type="entry name" value="DNA_brk_join_enz"/>
</dbReference>
<feature type="domain" description="Tyr recombinase" evidence="2">
    <location>
        <begin position="1"/>
        <end position="169"/>
    </location>
</feature>
<proteinExistence type="predicted"/>
<dbReference type="SUPFAM" id="SSF56349">
    <property type="entry name" value="DNA breaking-rejoining enzymes"/>
    <property type="match status" value="1"/>
</dbReference>
<sequence length="179" mass="20708">AKLLSQTNKGTNEGFRDYCLLLTLIDTGIRLSELANLKTDDIDYEQNLFRVMGKGLRERFVPFGRRVAKALMKYQLKCRPEHIGTDNFWLRRDGRPLLPKRIEKLVSAYGKKAGLKRCYAHKLRHTSSVMYLRNGGDVFSLQKKLGHRSLVMTRHYSNLADSDVRAQHLRYGVADRLKI</sequence>
<accession>X1MZN5</accession>
<dbReference type="EMBL" id="BARV01011760">
    <property type="protein sequence ID" value="GAI11834.1"/>
    <property type="molecule type" value="Genomic_DNA"/>
</dbReference>
<dbReference type="AlphaFoldDB" id="X1MZN5"/>
<dbReference type="GO" id="GO:0006310">
    <property type="term" value="P:DNA recombination"/>
    <property type="evidence" value="ECO:0007669"/>
    <property type="project" value="UniProtKB-KW"/>
</dbReference>
<comment type="caution">
    <text evidence="3">The sequence shown here is derived from an EMBL/GenBank/DDBJ whole genome shotgun (WGS) entry which is preliminary data.</text>
</comment>
<evidence type="ECO:0000259" key="2">
    <source>
        <dbReference type="PROSITE" id="PS51898"/>
    </source>
</evidence>
<dbReference type="GO" id="GO:0015074">
    <property type="term" value="P:DNA integration"/>
    <property type="evidence" value="ECO:0007669"/>
    <property type="project" value="InterPro"/>
</dbReference>
<organism evidence="3">
    <name type="scientific">marine sediment metagenome</name>
    <dbReference type="NCBI Taxonomy" id="412755"/>
    <lineage>
        <taxon>unclassified sequences</taxon>
        <taxon>metagenomes</taxon>
        <taxon>ecological metagenomes</taxon>
    </lineage>
</organism>